<sequence length="263" mass="29701">MSTSLNEVTVGDIMDDVGTKNVDLSDDVSLLMPRNSAETVSSLPKKDGKRRRRSSVWDGFKIIPEDKYDDGKERAECLKCKIVYRAGTSIDGTGTLRRHLKNCAKQDKKDIKQMMFSTIQGNMEMTERKIDVDIVRDKITRLIVKQKLPLEFVEDKELRNLISYLCLEYYHISCNSQMAQITKLYHFEDKIIKDFFKSYNGKISLKSDMWTFITNDGYISIAESIDDVDDVAMALGNVLSTNETGNDVASTVSTVGSSSTNAQ</sequence>
<dbReference type="GO" id="GO:0008270">
    <property type="term" value="F:zinc ion binding"/>
    <property type="evidence" value="ECO:0007669"/>
    <property type="project" value="UniProtKB-KW"/>
</dbReference>
<keyword evidence="1" id="KW-0479">Metal-binding</keyword>
<comment type="caution">
    <text evidence="8">The sequence shown here is derived from an EMBL/GenBank/DDBJ whole genome shotgun (WGS) entry which is preliminary data.</text>
</comment>
<dbReference type="SMART" id="SM00614">
    <property type="entry name" value="ZnF_BED"/>
    <property type="match status" value="1"/>
</dbReference>
<dbReference type="InterPro" id="IPR052035">
    <property type="entry name" value="ZnF_BED_domain_contain"/>
</dbReference>
<organism evidence="8 9">
    <name type="scientific">Protea cynaroides</name>
    <dbReference type="NCBI Taxonomy" id="273540"/>
    <lineage>
        <taxon>Eukaryota</taxon>
        <taxon>Viridiplantae</taxon>
        <taxon>Streptophyta</taxon>
        <taxon>Embryophyta</taxon>
        <taxon>Tracheophyta</taxon>
        <taxon>Spermatophyta</taxon>
        <taxon>Magnoliopsida</taxon>
        <taxon>Proteales</taxon>
        <taxon>Proteaceae</taxon>
        <taxon>Protea</taxon>
    </lineage>
</organism>
<dbReference type="SUPFAM" id="SSF57667">
    <property type="entry name" value="beta-beta-alpha zinc fingers"/>
    <property type="match status" value="1"/>
</dbReference>
<reference evidence="8" key="1">
    <citation type="journal article" date="2023" name="Plant J.">
        <title>The genome of the king protea, Protea cynaroides.</title>
        <authorList>
            <person name="Chang J."/>
            <person name="Duong T.A."/>
            <person name="Schoeman C."/>
            <person name="Ma X."/>
            <person name="Roodt D."/>
            <person name="Barker N."/>
            <person name="Li Z."/>
            <person name="Van de Peer Y."/>
            <person name="Mizrachi E."/>
        </authorList>
    </citation>
    <scope>NUCLEOTIDE SEQUENCE</scope>
    <source>
        <tissue evidence="8">Young leaves</tissue>
    </source>
</reference>
<dbReference type="PANTHER" id="PTHR46481">
    <property type="entry name" value="ZINC FINGER BED DOMAIN-CONTAINING PROTEIN 4"/>
    <property type="match status" value="1"/>
</dbReference>
<evidence type="ECO:0000256" key="3">
    <source>
        <dbReference type="ARBA" id="ARBA00022833"/>
    </source>
</evidence>
<evidence type="ECO:0000313" key="8">
    <source>
        <dbReference type="EMBL" id="KAJ4965018.1"/>
    </source>
</evidence>
<keyword evidence="5" id="KW-0804">Transcription</keyword>
<evidence type="ECO:0000256" key="4">
    <source>
        <dbReference type="ARBA" id="ARBA00023015"/>
    </source>
</evidence>
<dbReference type="PROSITE" id="PS50808">
    <property type="entry name" value="ZF_BED"/>
    <property type="match status" value="1"/>
</dbReference>
<dbReference type="InterPro" id="IPR036236">
    <property type="entry name" value="Znf_C2H2_sf"/>
</dbReference>
<evidence type="ECO:0000256" key="1">
    <source>
        <dbReference type="ARBA" id="ARBA00022723"/>
    </source>
</evidence>
<gene>
    <name evidence="8" type="ORF">NE237_016867</name>
</gene>
<keyword evidence="4" id="KW-0805">Transcription regulation</keyword>
<dbReference type="GO" id="GO:0003677">
    <property type="term" value="F:DNA binding"/>
    <property type="evidence" value="ECO:0007669"/>
    <property type="project" value="InterPro"/>
</dbReference>
<evidence type="ECO:0000259" key="7">
    <source>
        <dbReference type="PROSITE" id="PS50808"/>
    </source>
</evidence>
<evidence type="ECO:0000256" key="5">
    <source>
        <dbReference type="ARBA" id="ARBA00023163"/>
    </source>
</evidence>
<name>A0A9Q0HHR5_9MAGN</name>
<dbReference type="InterPro" id="IPR003656">
    <property type="entry name" value="Znf_BED"/>
</dbReference>
<dbReference type="OrthoDB" id="1306030at2759"/>
<keyword evidence="9" id="KW-1185">Reference proteome</keyword>
<keyword evidence="2 6" id="KW-0863">Zinc-finger</keyword>
<keyword evidence="3" id="KW-0862">Zinc</keyword>
<protein>
    <recommendedName>
        <fullName evidence="7">BED-type domain-containing protein</fullName>
    </recommendedName>
</protein>
<feature type="domain" description="BED-type" evidence="7">
    <location>
        <begin position="51"/>
        <end position="111"/>
    </location>
</feature>
<evidence type="ECO:0000256" key="2">
    <source>
        <dbReference type="ARBA" id="ARBA00022771"/>
    </source>
</evidence>
<dbReference type="AlphaFoldDB" id="A0A9Q0HHR5"/>
<evidence type="ECO:0000313" key="9">
    <source>
        <dbReference type="Proteomes" id="UP001141806"/>
    </source>
</evidence>
<proteinExistence type="predicted"/>
<dbReference type="EMBL" id="JAMYWD010000007">
    <property type="protein sequence ID" value="KAJ4965018.1"/>
    <property type="molecule type" value="Genomic_DNA"/>
</dbReference>
<evidence type="ECO:0000256" key="6">
    <source>
        <dbReference type="PROSITE-ProRule" id="PRU00027"/>
    </source>
</evidence>
<dbReference type="PANTHER" id="PTHR46481:SF6">
    <property type="entry name" value="ZINC FINGER BED DOMAIN-CONTAINING PROTEIN RICESLEEPER 2-LIKE"/>
    <property type="match status" value="1"/>
</dbReference>
<accession>A0A9Q0HHR5</accession>
<dbReference type="Proteomes" id="UP001141806">
    <property type="component" value="Unassembled WGS sequence"/>
</dbReference>